<gene>
    <name evidence="2" type="ORF">GRI43_05745</name>
</gene>
<reference evidence="2 3" key="1">
    <citation type="submission" date="2019-12" db="EMBL/GenBank/DDBJ databases">
        <title>Genomic-based taxomic classification of the family Erythrobacteraceae.</title>
        <authorList>
            <person name="Xu L."/>
        </authorList>
    </citation>
    <scope>NUCLEOTIDE SEQUENCE [LARGE SCALE GENOMIC DNA]</scope>
    <source>
        <strain evidence="2 3">SW-109</strain>
    </source>
</reference>
<accession>A0A6I4V4K1</accession>
<dbReference type="OrthoDB" id="7428630at2"/>
<evidence type="ECO:0000313" key="3">
    <source>
        <dbReference type="Proteomes" id="UP000471435"/>
    </source>
</evidence>
<name>A0A6I4V4K1_9SPHN</name>
<dbReference type="AlphaFoldDB" id="A0A6I4V4K1"/>
<sequence length="63" mass="6783">MRRSLVLSDETAGHPFLASLPPHVRAGSVPVPARPALSITREDIRGFLTAYVGCFVAALIFFS</sequence>
<keyword evidence="1" id="KW-0812">Transmembrane</keyword>
<organism evidence="2 3">
    <name type="scientific">Pontixanthobacter luteolus</name>
    <dbReference type="NCBI Taxonomy" id="295089"/>
    <lineage>
        <taxon>Bacteria</taxon>
        <taxon>Pseudomonadati</taxon>
        <taxon>Pseudomonadota</taxon>
        <taxon>Alphaproteobacteria</taxon>
        <taxon>Sphingomonadales</taxon>
        <taxon>Erythrobacteraceae</taxon>
        <taxon>Pontixanthobacter</taxon>
    </lineage>
</organism>
<dbReference type="Proteomes" id="UP000471435">
    <property type="component" value="Unassembled WGS sequence"/>
</dbReference>
<keyword evidence="3" id="KW-1185">Reference proteome</keyword>
<comment type="caution">
    <text evidence="2">The sequence shown here is derived from an EMBL/GenBank/DDBJ whole genome shotgun (WGS) entry which is preliminary data.</text>
</comment>
<feature type="transmembrane region" description="Helical" evidence="1">
    <location>
        <begin position="44"/>
        <end position="62"/>
    </location>
</feature>
<dbReference type="EMBL" id="WTYP01000001">
    <property type="protein sequence ID" value="MXP46892.1"/>
    <property type="molecule type" value="Genomic_DNA"/>
</dbReference>
<evidence type="ECO:0000313" key="2">
    <source>
        <dbReference type="EMBL" id="MXP46892.1"/>
    </source>
</evidence>
<evidence type="ECO:0000256" key="1">
    <source>
        <dbReference type="SAM" id="Phobius"/>
    </source>
</evidence>
<dbReference type="RefSeq" id="WP_160730077.1">
    <property type="nucleotide sequence ID" value="NZ_CANLWR010000001.1"/>
</dbReference>
<keyword evidence="1" id="KW-0472">Membrane</keyword>
<keyword evidence="1" id="KW-1133">Transmembrane helix</keyword>
<protein>
    <submittedName>
        <fullName evidence="2">Uncharacterized protein</fullName>
    </submittedName>
</protein>
<proteinExistence type="predicted"/>